<protein>
    <submittedName>
        <fullName evidence="1">Uncharacterized protein</fullName>
    </submittedName>
</protein>
<organism evidence="1 2">
    <name type="scientific">Aaosphaeria arxii CBS 175.79</name>
    <dbReference type="NCBI Taxonomy" id="1450172"/>
    <lineage>
        <taxon>Eukaryota</taxon>
        <taxon>Fungi</taxon>
        <taxon>Dikarya</taxon>
        <taxon>Ascomycota</taxon>
        <taxon>Pezizomycotina</taxon>
        <taxon>Dothideomycetes</taxon>
        <taxon>Pleosporomycetidae</taxon>
        <taxon>Pleosporales</taxon>
        <taxon>Pleosporales incertae sedis</taxon>
        <taxon>Aaosphaeria</taxon>
    </lineage>
</organism>
<dbReference type="EMBL" id="ML978070">
    <property type="protein sequence ID" value="KAF2015150.1"/>
    <property type="molecule type" value="Genomic_DNA"/>
</dbReference>
<dbReference type="AlphaFoldDB" id="A0A6A5XR21"/>
<evidence type="ECO:0000313" key="2">
    <source>
        <dbReference type="Proteomes" id="UP000799778"/>
    </source>
</evidence>
<dbReference type="RefSeq" id="XP_033383489.1">
    <property type="nucleotide sequence ID" value="XM_033522149.1"/>
</dbReference>
<sequence length="86" mass="9752">MYSRLKLVLSSSFAFPTAHFLYLSELHSFFLPDLPPSLGGNEKDASACGDVHHFEPLYFWPDHGRSISHSAHTRWKAQYPHGKGSH</sequence>
<dbReference type="Proteomes" id="UP000799778">
    <property type="component" value="Unassembled WGS sequence"/>
</dbReference>
<proteinExistence type="predicted"/>
<name>A0A6A5XR21_9PLEO</name>
<gene>
    <name evidence="1" type="ORF">BU24DRAFT_229016</name>
</gene>
<accession>A0A6A5XR21</accession>
<keyword evidence="2" id="KW-1185">Reference proteome</keyword>
<dbReference type="GeneID" id="54279546"/>
<evidence type="ECO:0000313" key="1">
    <source>
        <dbReference type="EMBL" id="KAF2015150.1"/>
    </source>
</evidence>
<reference evidence="1" key="1">
    <citation type="journal article" date="2020" name="Stud. Mycol.">
        <title>101 Dothideomycetes genomes: a test case for predicting lifestyles and emergence of pathogens.</title>
        <authorList>
            <person name="Haridas S."/>
            <person name="Albert R."/>
            <person name="Binder M."/>
            <person name="Bloem J."/>
            <person name="Labutti K."/>
            <person name="Salamov A."/>
            <person name="Andreopoulos B."/>
            <person name="Baker S."/>
            <person name="Barry K."/>
            <person name="Bills G."/>
            <person name="Bluhm B."/>
            <person name="Cannon C."/>
            <person name="Castanera R."/>
            <person name="Culley D."/>
            <person name="Daum C."/>
            <person name="Ezra D."/>
            <person name="Gonzalez J."/>
            <person name="Henrissat B."/>
            <person name="Kuo A."/>
            <person name="Liang C."/>
            <person name="Lipzen A."/>
            <person name="Lutzoni F."/>
            <person name="Magnuson J."/>
            <person name="Mondo S."/>
            <person name="Nolan M."/>
            <person name="Ohm R."/>
            <person name="Pangilinan J."/>
            <person name="Park H.-J."/>
            <person name="Ramirez L."/>
            <person name="Alfaro M."/>
            <person name="Sun H."/>
            <person name="Tritt A."/>
            <person name="Yoshinaga Y."/>
            <person name="Zwiers L.-H."/>
            <person name="Turgeon B."/>
            <person name="Goodwin S."/>
            <person name="Spatafora J."/>
            <person name="Crous P."/>
            <person name="Grigoriev I."/>
        </authorList>
    </citation>
    <scope>NUCLEOTIDE SEQUENCE</scope>
    <source>
        <strain evidence="1">CBS 175.79</strain>
    </source>
</reference>